<dbReference type="InterPro" id="IPR029058">
    <property type="entry name" value="AB_hydrolase_fold"/>
</dbReference>
<comment type="caution">
    <text evidence="2">The sequence shown here is derived from an EMBL/GenBank/DDBJ whole genome shotgun (WGS) entry which is preliminary data.</text>
</comment>
<gene>
    <name evidence="2" type="ORF">GCM10025772_00740</name>
</gene>
<keyword evidence="3" id="KW-1185">Reference proteome</keyword>
<accession>A0ABP9RT80</accession>
<dbReference type="InterPro" id="IPR026555">
    <property type="entry name" value="NSL3/Tex30"/>
</dbReference>
<dbReference type="Proteomes" id="UP001501600">
    <property type="component" value="Unassembled WGS sequence"/>
</dbReference>
<evidence type="ECO:0000259" key="1">
    <source>
        <dbReference type="Pfam" id="PF20408"/>
    </source>
</evidence>
<dbReference type="PANTHER" id="PTHR13136:SF11">
    <property type="entry name" value="TESTIS-EXPRESSED PROTEIN 30"/>
    <property type="match status" value="1"/>
</dbReference>
<dbReference type="InterPro" id="IPR046879">
    <property type="entry name" value="KANL3/Tex30_Abhydrolase"/>
</dbReference>
<reference evidence="3" key="1">
    <citation type="journal article" date="2019" name="Int. J. Syst. Evol. Microbiol.">
        <title>The Global Catalogue of Microorganisms (GCM) 10K type strain sequencing project: providing services to taxonomists for standard genome sequencing and annotation.</title>
        <authorList>
            <consortium name="The Broad Institute Genomics Platform"/>
            <consortium name="The Broad Institute Genome Sequencing Center for Infectious Disease"/>
            <person name="Wu L."/>
            <person name="Ma J."/>
        </authorList>
    </citation>
    <scope>NUCLEOTIDE SEQUENCE [LARGE SCALE GENOMIC DNA]</scope>
    <source>
        <strain evidence="3">JCM 18720</strain>
    </source>
</reference>
<feature type="domain" description="KANL3/Tex30 alpha/beta hydrolase-like" evidence="1">
    <location>
        <begin position="25"/>
        <end position="230"/>
    </location>
</feature>
<dbReference type="SUPFAM" id="SSF53474">
    <property type="entry name" value="alpha/beta-Hydrolases"/>
    <property type="match status" value="1"/>
</dbReference>
<dbReference type="RefSeq" id="WP_345315046.1">
    <property type="nucleotide sequence ID" value="NZ_BAABLF010000001.1"/>
</dbReference>
<keyword evidence="2" id="KW-0378">Hydrolase</keyword>
<dbReference type="GO" id="GO:0016787">
    <property type="term" value="F:hydrolase activity"/>
    <property type="evidence" value="ECO:0007669"/>
    <property type="project" value="UniProtKB-KW"/>
</dbReference>
<dbReference type="EMBL" id="BAABLF010000001">
    <property type="protein sequence ID" value="GAA5186053.1"/>
    <property type="molecule type" value="Genomic_DNA"/>
</dbReference>
<proteinExistence type="predicted"/>
<evidence type="ECO:0000313" key="3">
    <source>
        <dbReference type="Proteomes" id="UP001501600"/>
    </source>
</evidence>
<dbReference type="PANTHER" id="PTHR13136">
    <property type="entry name" value="TESTIS DEVELOPMENT PROTEIN PRTD"/>
    <property type="match status" value="1"/>
</dbReference>
<organism evidence="2 3">
    <name type="scientific">Ferrimonas gelatinilytica</name>
    <dbReference type="NCBI Taxonomy" id="1255257"/>
    <lineage>
        <taxon>Bacteria</taxon>
        <taxon>Pseudomonadati</taxon>
        <taxon>Pseudomonadota</taxon>
        <taxon>Gammaproteobacteria</taxon>
        <taxon>Alteromonadales</taxon>
        <taxon>Ferrimonadaceae</taxon>
        <taxon>Ferrimonas</taxon>
    </lineage>
</organism>
<name>A0ABP9RT80_9GAMM</name>
<evidence type="ECO:0000313" key="2">
    <source>
        <dbReference type="EMBL" id="GAA5186053.1"/>
    </source>
</evidence>
<protein>
    <submittedName>
        <fullName evidence="2">Alpha/beta fold hydrolase</fullName>
    </submittedName>
</protein>
<dbReference type="Pfam" id="PF20408">
    <property type="entry name" value="Abhydrolase_11"/>
    <property type="match status" value="1"/>
</dbReference>
<sequence>MISSPTSTDLWPGEYRWSGAQKPKLLVLFAHGAGAGMDHPFMAAMAEQLADADTAVLRFEFDYMATARAQQRRRPPDRLPNLVDCFQRWLVAAQNAHPEATLVLMGKSMGSRVAALCAGAEVTAACGVMPAGVIALGYPFHPVGKRDPEQWRWQPLQACTAPLLILQGERDNFGHREEIDEARLSASMPAGSRLHWLTDGDHSFVPRKRSGLTEQQLLSEASQQAGAFIESLIEKSE</sequence>
<dbReference type="Gene3D" id="3.40.50.1820">
    <property type="entry name" value="alpha/beta hydrolase"/>
    <property type="match status" value="1"/>
</dbReference>